<proteinExistence type="predicted"/>
<sequence>MSLTVMSTNQDDTKKKLMSNYHVWLHLKCIMSG</sequence>
<organism evidence="1">
    <name type="scientific">Arundo donax</name>
    <name type="common">Giant reed</name>
    <name type="synonym">Donax arundinaceus</name>
    <dbReference type="NCBI Taxonomy" id="35708"/>
    <lineage>
        <taxon>Eukaryota</taxon>
        <taxon>Viridiplantae</taxon>
        <taxon>Streptophyta</taxon>
        <taxon>Embryophyta</taxon>
        <taxon>Tracheophyta</taxon>
        <taxon>Spermatophyta</taxon>
        <taxon>Magnoliopsida</taxon>
        <taxon>Liliopsida</taxon>
        <taxon>Poales</taxon>
        <taxon>Poaceae</taxon>
        <taxon>PACMAD clade</taxon>
        <taxon>Arundinoideae</taxon>
        <taxon>Arundineae</taxon>
        <taxon>Arundo</taxon>
    </lineage>
</organism>
<dbReference type="AlphaFoldDB" id="A0A0A8YLL4"/>
<reference evidence="1" key="2">
    <citation type="journal article" date="2015" name="Data Brief">
        <title>Shoot transcriptome of the giant reed, Arundo donax.</title>
        <authorList>
            <person name="Barrero R.A."/>
            <person name="Guerrero F.D."/>
            <person name="Moolhuijzen P."/>
            <person name="Goolsby J.A."/>
            <person name="Tidwell J."/>
            <person name="Bellgard S.E."/>
            <person name="Bellgard M.I."/>
        </authorList>
    </citation>
    <scope>NUCLEOTIDE SEQUENCE</scope>
    <source>
        <tissue evidence="1">Shoot tissue taken approximately 20 cm above the soil surface</tissue>
    </source>
</reference>
<reference evidence="1" key="1">
    <citation type="submission" date="2014-09" db="EMBL/GenBank/DDBJ databases">
        <authorList>
            <person name="Magalhaes I.L.F."/>
            <person name="Oliveira U."/>
            <person name="Santos F.R."/>
            <person name="Vidigal T.H.D.A."/>
            <person name="Brescovit A.D."/>
            <person name="Santos A.J."/>
        </authorList>
    </citation>
    <scope>NUCLEOTIDE SEQUENCE</scope>
    <source>
        <tissue evidence="1">Shoot tissue taken approximately 20 cm above the soil surface</tissue>
    </source>
</reference>
<protein>
    <submittedName>
        <fullName evidence="1">Uncharacterized protein</fullName>
    </submittedName>
</protein>
<accession>A0A0A8YLL4</accession>
<name>A0A0A8YLL4_ARUDO</name>
<evidence type="ECO:0000313" key="1">
    <source>
        <dbReference type="EMBL" id="JAD27491.1"/>
    </source>
</evidence>
<dbReference type="EMBL" id="GBRH01270404">
    <property type="protein sequence ID" value="JAD27491.1"/>
    <property type="molecule type" value="Transcribed_RNA"/>
</dbReference>